<protein>
    <recommendedName>
        <fullName evidence="3">Chromo domain-containing protein</fullName>
    </recommendedName>
</protein>
<dbReference type="GeneID" id="54421586"/>
<accession>A0A6G1GBN0</accession>
<dbReference type="RefSeq" id="XP_033537128.1">
    <property type="nucleotide sequence ID" value="XM_033681016.1"/>
</dbReference>
<keyword evidence="5" id="KW-1185">Reference proteome</keyword>
<dbReference type="InterPro" id="IPR023780">
    <property type="entry name" value="Chromo_domain"/>
</dbReference>
<feature type="compositionally biased region" description="Basic residues" evidence="2">
    <location>
        <begin position="155"/>
        <end position="165"/>
    </location>
</feature>
<evidence type="ECO:0000259" key="3">
    <source>
        <dbReference type="PROSITE" id="PS50013"/>
    </source>
</evidence>
<dbReference type="Pfam" id="PF00385">
    <property type="entry name" value="Chromo"/>
    <property type="match status" value="1"/>
</dbReference>
<reference evidence="6" key="2">
    <citation type="submission" date="2020-04" db="EMBL/GenBank/DDBJ databases">
        <authorList>
            <consortium name="NCBI Genome Project"/>
        </authorList>
    </citation>
    <scope>NUCLEOTIDE SEQUENCE</scope>
    <source>
        <strain evidence="6">CBS 781.70</strain>
    </source>
</reference>
<comment type="subunit">
    <text evidence="1">Component of the NuA4 histone acetyltransferase complex.</text>
</comment>
<feature type="domain" description="Chromo" evidence="3">
    <location>
        <begin position="238"/>
        <end position="287"/>
    </location>
</feature>
<proteinExistence type="predicted"/>
<reference evidence="4 6" key="1">
    <citation type="submission" date="2020-01" db="EMBL/GenBank/DDBJ databases">
        <authorList>
            <consortium name="DOE Joint Genome Institute"/>
            <person name="Haridas S."/>
            <person name="Albert R."/>
            <person name="Binder M."/>
            <person name="Bloem J."/>
            <person name="Labutti K."/>
            <person name="Salamov A."/>
            <person name="Andreopoulos B."/>
            <person name="Baker S.E."/>
            <person name="Barry K."/>
            <person name="Bills G."/>
            <person name="Bluhm B.H."/>
            <person name="Cannon C."/>
            <person name="Castanera R."/>
            <person name="Culley D.E."/>
            <person name="Daum C."/>
            <person name="Ezra D."/>
            <person name="Gonzalez J.B."/>
            <person name="Henrissat B."/>
            <person name="Kuo A."/>
            <person name="Liang C."/>
            <person name="Lipzen A."/>
            <person name="Lutzoni F."/>
            <person name="Magnuson J."/>
            <person name="Mondo S."/>
            <person name="Nolan M."/>
            <person name="Ohm R."/>
            <person name="Pangilinan J."/>
            <person name="Park H.-J."/>
            <person name="Ramirez L."/>
            <person name="Alfaro M."/>
            <person name="Sun H."/>
            <person name="Tritt A."/>
            <person name="Yoshinaga Y."/>
            <person name="Zwiers L.-H."/>
            <person name="Turgeon B.G."/>
            <person name="Goodwin S.B."/>
            <person name="Spatafora J.W."/>
            <person name="Crous P.W."/>
            <person name="Grigoriev I.V."/>
        </authorList>
    </citation>
    <scope>NUCLEOTIDE SEQUENCE</scope>
    <source>
        <strain evidence="4 6">CBS 781.70</strain>
    </source>
</reference>
<dbReference type="SMART" id="SM00298">
    <property type="entry name" value="CHROMO"/>
    <property type="match status" value="1"/>
</dbReference>
<dbReference type="CDD" id="cd00024">
    <property type="entry name" value="CD_CSD"/>
    <property type="match status" value="1"/>
</dbReference>
<evidence type="ECO:0000313" key="6">
    <source>
        <dbReference type="RefSeq" id="XP_033537128.1"/>
    </source>
</evidence>
<dbReference type="Proteomes" id="UP000504638">
    <property type="component" value="Unplaced"/>
</dbReference>
<gene>
    <name evidence="4 6" type="ORF">P152DRAFT_470930</name>
</gene>
<evidence type="ECO:0000256" key="1">
    <source>
        <dbReference type="ARBA" id="ARBA00011353"/>
    </source>
</evidence>
<feature type="region of interest" description="Disordered" evidence="2">
    <location>
        <begin position="94"/>
        <end position="222"/>
    </location>
</feature>
<sequence length="294" mass="32491">MTEAVIPITYIPRSDIPPITLSPSSTPPTTTRYFIDDRLSLPDGPCIYVVYEQDAADLLIGPPLHIAVDAILEYVSPAHLEDFENWRFEHPEQEPPIIKVNGKDIPPKKRKRSPKSRIVTTAPSRVDGESSDEFVHPKKKRSNIVVPVVNGSANKVKKRGKPAGVRKKDLTTKGGQHLALPSRFNSSTSQSPSRAVTPLTRPHQPSSTSLSTSSPPPDSTKRKYSMLQAVAPPPADEYEIERILRHQDIGGMMFYFAKWVGYGEADGTWLSEEELGGAAEVLREYKRSGAWVGS</sequence>
<dbReference type="GO" id="GO:0006338">
    <property type="term" value="P:chromatin remodeling"/>
    <property type="evidence" value="ECO:0007669"/>
    <property type="project" value="UniProtKB-ARBA"/>
</dbReference>
<dbReference type="InterPro" id="IPR000953">
    <property type="entry name" value="Chromo/chromo_shadow_dom"/>
</dbReference>
<evidence type="ECO:0000313" key="5">
    <source>
        <dbReference type="Proteomes" id="UP000504638"/>
    </source>
</evidence>
<reference evidence="6" key="3">
    <citation type="submission" date="2025-04" db="UniProtKB">
        <authorList>
            <consortium name="RefSeq"/>
        </authorList>
    </citation>
    <scope>IDENTIFICATION</scope>
    <source>
        <strain evidence="6">CBS 781.70</strain>
    </source>
</reference>
<evidence type="ECO:0000256" key="2">
    <source>
        <dbReference type="SAM" id="MobiDB-lite"/>
    </source>
</evidence>
<dbReference type="AlphaFoldDB" id="A0A6G1GBN0"/>
<dbReference type="Gene3D" id="2.40.50.40">
    <property type="match status" value="1"/>
</dbReference>
<dbReference type="EMBL" id="ML975151">
    <property type="protein sequence ID" value="KAF1815497.1"/>
    <property type="molecule type" value="Genomic_DNA"/>
</dbReference>
<dbReference type="PROSITE" id="PS50013">
    <property type="entry name" value="CHROMO_2"/>
    <property type="match status" value="1"/>
</dbReference>
<dbReference type="SUPFAM" id="SSF54160">
    <property type="entry name" value="Chromo domain-like"/>
    <property type="match status" value="1"/>
</dbReference>
<name>A0A6G1GBN0_9PEZI</name>
<organism evidence="4">
    <name type="scientific">Eremomyces bilateralis CBS 781.70</name>
    <dbReference type="NCBI Taxonomy" id="1392243"/>
    <lineage>
        <taxon>Eukaryota</taxon>
        <taxon>Fungi</taxon>
        <taxon>Dikarya</taxon>
        <taxon>Ascomycota</taxon>
        <taxon>Pezizomycotina</taxon>
        <taxon>Dothideomycetes</taxon>
        <taxon>Dothideomycetes incertae sedis</taxon>
        <taxon>Eremomycetales</taxon>
        <taxon>Eremomycetaceae</taxon>
        <taxon>Eremomyces</taxon>
    </lineage>
</organism>
<dbReference type="OrthoDB" id="433924at2759"/>
<dbReference type="InterPro" id="IPR016197">
    <property type="entry name" value="Chromo-like_dom_sf"/>
</dbReference>
<evidence type="ECO:0000313" key="4">
    <source>
        <dbReference type="EMBL" id="KAF1815497.1"/>
    </source>
</evidence>
<feature type="compositionally biased region" description="Polar residues" evidence="2">
    <location>
        <begin position="183"/>
        <end position="194"/>
    </location>
</feature>